<dbReference type="EMBL" id="JOJP01000001">
    <property type="protein sequence ID" value="KEI72691.1"/>
    <property type="molecule type" value="Genomic_DNA"/>
</dbReference>
<dbReference type="AlphaFoldDB" id="A0A081KEW5"/>
<reference evidence="2 3" key="1">
    <citation type="submission" date="2014-06" db="EMBL/GenBank/DDBJ databases">
        <title>Whole Genome Sequences of Three Symbiotic Endozoicomonas Bacteria.</title>
        <authorList>
            <person name="Neave M.J."/>
            <person name="Apprill A."/>
            <person name="Voolstra C.R."/>
        </authorList>
    </citation>
    <scope>NUCLEOTIDE SEQUENCE [LARGE SCALE GENOMIC DNA]</scope>
    <source>
        <strain evidence="2 3">DSM 22380</strain>
    </source>
</reference>
<dbReference type="RefSeq" id="WP_020581357.1">
    <property type="nucleotide sequence ID" value="NZ_JOJP01000001.1"/>
</dbReference>
<proteinExistence type="predicted"/>
<dbReference type="STRING" id="305900.GV64_19935"/>
<evidence type="ECO:0000313" key="3">
    <source>
        <dbReference type="Proteomes" id="UP000027997"/>
    </source>
</evidence>
<gene>
    <name evidence="2" type="ORF">GV64_19935</name>
</gene>
<keyword evidence="3" id="KW-1185">Reference proteome</keyword>
<feature type="compositionally biased region" description="Polar residues" evidence="1">
    <location>
        <begin position="14"/>
        <end position="34"/>
    </location>
</feature>
<feature type="compositionally biased region" description="Gly residues" evidence="1">
    <location>
        <begin position="1"/>
        <end position="11"/>
    </location>
</feature>
<organism evidence="2 3">
    <name type="scientific">Endozoicomonas elysicola</name>
    <dbReference type="NCBI Taxonomy" id="305900"/>
    <lineage>
        <taxon>Bacteria</taxon>
        <taxon>Pseudomonadati</taxon>
        <taxon>Pseudomonadota</taxon>
        <taxon>Gammaproteobacteria</taxon>
        <taxon>Oceanospirillales</taxon>
        <taxon>Endozoicomonadaceae</taxon>
        <taxon>Endozoicomonas</taxon>
    </lineage>
</organism>
<feature type="region of interest" description="Disordered" evidence="1">
    <location>
        <begin position="1"/>
        <end position="55"/>
    </location>
</feature>
<evidence type="ECO:0000313" key="2">
    <source>
        <dbReference type="EMBL" id="KEI72691.1"/>
    </source>
</evidence>
<protein>
    <submittedName>
        <fullName evidence="2">Uncharacterized protein</fullName>
    </submittedName>
</protein>
<comment type="caution">
    <text evidence="2">The sequence shown here is derived from an EMBL/GenBank/DDBJ whole genome shotgun (WGS) entry which is preliminary data.</text>
</comment>
<feature type="region of interest" description="Disordered" evidence="1">
    <location>
        <begin position="198"/>
        <end position="237"/>
    </location>
</feature>
<accession>A0A081KEW5</accession>
<evidence type="ECO:0000256" key="1">
    <source>
        <dbReference type="SAM" id="MobiDB-lite"/>
    </source>
</evidence>
<name>A0A081KEW5_9GAMM</name>
<dbReference type="Proteomes" id="UP000027997">
    <property type="component" value="Unassembled WGS sequence"/>
</dbReference>
<sequence length="613" mass="66449">MDGSSGVGGPGQSHYISTLGSSSASNSKQTTAQTRGLRATPEKAPPQKGLHERSIVPKEPTSYLGWLTTPAKEVARAAALFSYDLANTTYQTLTEGWSSIGQGVSEVSKFGLGTLGLAASLAQAGLAAAGELADTKGMAIDDSRVDMVGWALAKAGIKTVGVPKSELRQLGMSLARLHVGLQQDIHITQGKLELTSSGDSSGGLKWARSYTSNDHTHRPLHTQPIETSTQKKPDGDNPVVRISNIHLEGIQPATVNTQGVDASRNPMERLTIRADKLAFEVEYSSPDTMRENQPSPVTLSIEINQPELVGESNLLSLVAMSINRYCSELRHHLPSAIIQKSDDTLPKPSLWGQEETGAQLTSQTAHIKVRNIKNLAPDYSDYIPEVTNLSLIDLRAGLHQGLIGGQTSKPHIFFENLGFSGNNAGPFHIRTGQMKLDEDMSGSLDIMIQTPFSKLEEFMQHLPDTVRALAKKKITGNEAGNNQLGIMIHLDIIHGDIDLNTLTALGVSEKKLPMLQKQIEKAALRTLRSEHTRFRDLPSGNKEFKLDSLAISGKAPEFFKKKLHGAATKKTSSYFDVGDKSYIKTGKKSRGMISLPELLQLEISSDFKPTKPS</sequence>